<proteinExistence type="predicted"/>
<dbReference type="Gene3D" id="1.25.40.20">
    <property type="entry name" value="Ankyrin repeat-containing domain"/>
    <property type="match status" value="2"/>
</dbReference>
<evidence type="ECO:0000313" key="8">
    <source>
        <dbReference type="Proteomes" id="UP000694397"/>
    </source>
</evidence>
<evidence type="ECO:0000256" key="3">
    <source>
        <dbReference type="ARBA" id="ARBA00023043"/>
    </source>
</evidence>
<dbReference type="SMART" id="SM00248">
    <property type="entry name" value="ANK"/>
    <property type="match status" value="4"/>
</dbReference>
<keyword evidence="4" id="KW-0539">Nucleus</keyword>
<dbReference type="InterPro" id="IPR036770">
    <property type="entry name" value="Ankyrin_rpt-contain_sf"/>
</dbReference>
<dbReference type="InterPro" id="IPR002110">
    <property type="entry name" value="Ankyrin_rpt"/>
</dbReference>
<evidence type="ECO:0000313" key="7">
    <source>
        <dbReference type="Ensembl" id="ENSSFOP00015011654.2"/>
    </source>
</evidence>
<keyword evidence="8" id="KW-1185">Reference proteome</keyword>
<dbReference type="KEGG" id="sfm:108932819"/>
<sequence length="306" mass="34273">MGLLLVEDLVTAKKFDSDESTVHLQEHFAPGEYEAAIRNEKQDGQRCPEDLTITPVSDIVLHDTDNIALNIDKQGRLKLETVEDLHNILKLKKRRRVIRALAPKKGIEPETLPDVVDETMFLKAAVDNKMSVIEKYLADGGDLNVCDHFNRTALHRACSEGHVELVKRLLEAGALTENKDKLDSTAVHWACRGGSLPALEILLNHGGKIEARDKLCSTPLHVAVRTGHYECAEHLIHCGADINARDREGDTPLHDAVRINRFKLIKLLLIHGANLKVRNCEGLTPMESALKWQEKAKNLLYSFKED</sequence>
<comment type="subcellular location">
    <subcellularLocation>
        <location evidence="1">Nucleus</location>
    </subcellularLocation>
</comment>
<reference evidence="7 8" key="1">
    <citation type="submission" date="2019-04" db="EMBL/GenBank/DDBJ databases">
        <authorList>
            <consortium name="Wellcome Sanger Institute Data Sharing"/>
        </authorList>
    </citation>
    <scope>NUCLEOTIDE SEQUENCE [LARGE SCALE GENOMIC DNA]</scope>
</reference>
<name>A0A8C9RDN6_SCLFO</name>
<feature type="repeat" description="ANK" evidence="6">
    <location>
        <begin position="218"/>
        <end position="247"/>
    </location>
</feature>
<gene>
    <name evidence="7" type="primary">ANKRD1</name>
    <name evidence="7" type="synonym">LOC108932819</name>
</gene>
<evidence type="ECO:0000256" key="6">
    <source>
        <dbReference type="PROSITE-ProRule" id="PRU00023"/>
    </source>
</evidence>
<evidence type="ECO:0000256" key="2">
    <source>
        <dbReference type="ARBA" id="ARBA00022737"/>
    </source>
</evidence>
<dbReference type="Ensembl" id="ENSSFOT00015011804.2">
    <property type="protein sequence ID" value="ENSSFOP00015011654.2"/>
    <property type="gene ID" value="ENSSFOG00015007514.2"/>
</dbReference>
<dbReference type="Pfam" id="PF12796">
    <property type="entry name" value="Ank_2"/>
    <property type="match status" value="2"/>
</dbReference>
<protein>
    <recommendedName>
        <fullName evidence="5">Ankyrin repeat domain-containing protein 1</fullName>
    </recommendedName>
</protein>
<dbReference type="AlphaFoldDB" id="A0A8C9RDN6"/>
<dbReference type="FunFam" id="1.25.40.20:FF:000453">
    <property type="entry name" value="Ankyrin repeat domain 1a (cardiac muscle)"/>
    <property type="match status" value="1"/>
</dbReference>
<dbReference type="PANTHER" id="PTHR24126:SF7">
    <property type="entry name" value="ANKYRIN REPEAT DOMAIN-CONTAINING PROTEIN 1"/>
    <property type="match status" value="1"/>
</dbReference>
<dbReference type="SUPFAM" id="SSF48403">
    <property type="entry name" value="Ankyrin repeat"/>
    <property type="match status" value="1"/>
</dbReference>
<dbReference type="PROSITE" id="PS50297">
    <property type="entry name" value="ANK_REP_REGION"/>
    <property type="match status" value="4"/>
</dbReference>
<reference evidence="7" key="3">
    <citation type="submission" date="2025-09" db="UniProtKB">
        <authorList>
            <consortium name="Ensembl"/>
        </authorList>
    </citation>
    <scope>IDENTIFICATION</scope>
</reference>
<evidence type="ECO:0000256" key="4">
    <source>
        <dbReference type="ARBA" id="ARBA00023242"/>
    </source>
</evidence>
<accession>A0A8C9RDN6</accession>
<dbReference type="GO" id="GO:0061629">
    <property type="term" value="F:RNA polymerase II-specific DNA-binding transcription factor binding"/>
    <property type="evidence" value="ECO:0007669"/>
    <property type="project" value="TreeGrafter"/>
</dbReference>
<evidence type="ECO:0000256" key="5">
    <source>
        <dbReference type="ARBA" id="ARBA00039564"/>
    </source>
</evidence>
<keyword evidence="2" id="KW-0677">Repeat</keyword>
<dbReference type="PRINTS" id="PR01415">
    <property type="entry name" value="ANKYRIN"/>
</dbReference>
<dbReference type="Proteomes" id="UP000694397">
    <property type="component" value="Chromosome 4"/>
</dbReference>
<organism evidence="7 8">
    <name type="scientific">Scleropages formosus</name>
    <name type="common">Asian bonytongue</name>
    <name type="synonym">Osteoglossum formosum</name>
    <dbReference type="NCBI Taxonomy" id="113540"/>
    <lineage>
        <taxon>Eukaryota</taxon>
        <taxon>Metazoa</taxon>
        <taxon>Chordata</taxon>
        <taxon>Craniata</taxon>
        <taxon>Vertebrata</taxon>
        <taxon>Euteleostomi</taxon>
        <taxon>Actinopterygii</taxon>
        <taxon>Neopterygii</taxon>
        <taxon>Teleostei</taxon>
        <taxon>Osteoglossocephala</taxon>
        <taxon>Osteoglossomorpha</taxon>
        <taxon>Osteoglossiformes</taxon>
        <taxon>Osteoglossidae</taxon>
        <taxon>Scleropages</taxon>
    </lineage>
</organism>
<evidence type="ECO:0000256" key="1">
    <source>
        <dbReference type="ARBA" id="ARBA00004123"/>
    </source>
</evidence>
<dbReference type="GO" id="GO:0005634">
    <property type="term" value="C:nucleus"/>
    <property type="evidence" value="ECO:0007669"/>
    <property type="project" value="UniProtKB-SubCell"/>
</dbReference>
<keyword evidence="3 6" id="KW-0040">ANK repeat</keyword>
<reference evidence="7" key="2">
    <citation type="submission" date="2025-08" db="UniProtKB">
        <authorList>
            <consortium name="Ensembl"/>
        </authorList>
    </citation>
    <scope>IDENTIFICATION</scope>
</reference>
<feature type="repeat" description="ANK" evidence="6">
    <location>
        <begin position="182"/>
        <end position="214"/>
    </location>
</feature>
<dbReference type="GO" id="GO:0005737">
    <property type="term" value="C:cytoplasm"/>
    <property type="evidence" value="ECO:0007669"/>
    <property type="project" value="UniProtKB-ARBA"/>
</dbReference>
<dbReference type="GO" id="GO:0006357">
    <property type="term" value="P:regulation of transcription by RNA polymerase II"/>
    <property type="evidence" value="ECO:0007669"/>
    <property type="project" value="TreeGrafter"/>
</dbReference>
<dbReference type="OrthoDB" id="426293at2759"/>
<dbReference type="PROSITE" id="PS50088">
    <property type="entry name" value="ANK_REPEAT"/>
    <property type="match status" value="4"/>
</dbReference>
<dbReference type="GeneTree" id="ENSGT00940000153956"/>
<dbReference type="PANTHER" id="PTHR24126">
    <property type="entry name" value="ANKYRIN REPEAT, PH AND SEC7 DOMAIN CONTAINING PROTEIN SECG-RELATED"/>
    <property type="match status" value="1"/>
</dbReference>
<feature type="repeat" description="ANK" evidence="6">
    <location>
        <begin position="149"/>
        <end position="181"/>
    </location>
</feature>
<feature type="repeat" description="ANK" evidence="6">
    <location>
        <begin position="248"/>
        <end position="280"/>
    </location>
</feature>